<dbReference type="Pfam" id="PF03746">
    <property type="entry name" value="LamB_YcsF"/>
    <property type="match status" value="1"/>
</dbReference>
<evidence type="ECO:0000256" key="1">
    <source>
        <dbReference type="HAMAP-Rule" id="MF_00691"/>
    </source>
</evidence>
<keyword evidence="1" id="KW-0378">Hydrolase</keyword>
<comment type="similarity">
    <text evidence="1">Belongs to the LamB/PxpA family.</text>
</comment>
<dbReference type="CDD" id="cd10787">
    <property type="entry name" value="LamB_YcsF_like"/>
    <property type="match status" value="1"/>
</dbReference>
<keyword evidence="1" id="KW-0547">Nucleotide-binding</keyword>
<dbReference type="InterPro" id="IPR011330">
    <property type="entry name" value="Glyco_hydro/deAcase_b/a-brl"/>
</dbReference>
<dbReference type="KEGG" id="ohi:H8790_13065"/>
<keyword evidence="1" id="KW-0067">ATP-binding</keyword>
<comment type="function">
    <text evidence="1">Catalyzes the cleavage of 5-oxoproline to form L-glutamate coupled to the hydrolysis of ATP to ADP and inorganic phosphate.</text>
</comment>
<dbReference type="GO" id="GO:0005975">
    <property type="term" value="P:carbohydrate metabolic process"/>
    <property type="evidence" value="ECO:0007669"/>
    <property type="project" value="InterPro"/>
</dbReference>
<keyword evidence="3" id="KW-1185">Reference proteome</keyword>
<evidence type="ECO:0000313" key="3">
    <source>
        <dbReference type="Proteomes" id="UP000515960"/>
    </source>
</evidence>
<dbReference type="GO" id="GO:0005524">
    <property type="term" value="F:ATP binding"/>
    <property type="evidence" value="ECO:0007669"/>
    <property type="project" value="UniProtKB-UniRule"/>
</dbReference>
<dbReference type="HAMAP" id="MF_00691">
    <property type="entry name" value="PxpA"/>
    <property type="match status" value="1"/>
</dbReference>
<dbReference type="EC" id="3.5.2.9" evidence="1"/>
<accession>A0A7G9B468</accession>
<dbReference type="AlphaFoldDB" id="A0A7G9B468"/>
<gene>
    <name evidence="1" type="primary">pxpA</name>
    <name evidence="2" type="ORF">H8790_13065</name>
</gene>
<dbReference type="NCBIfam" id="NF003814">
    <property type="entry name" value="PRK05406.1-3"/>
    <property type="match status" value="1"/>
</dbReference>
<comment type="catalytic activity">
    <reaction evidence="1">
        <text>5-oxo-L-proline + ATP + 2 H2O = L-glutamate + ADP + phosphate + H(+)</text>
        <dbReference type="Rhea" id="RHEA:10348"/>
        <dbReference type="ChEBI" id="CHEBI:15377"/>
        <dbReference type="ChEBI" id="CHEBI:15378"/>
        <dbReference type="ChEBI" id="CHEBI:29985"/>
        <dbReference type="ChEBI" id="CHEBI:30616"/>
        <dbReference type="ChEBI" id="CHEBI:43474"/>
        <dbReference type="ChEBI" id="CHEBI:58402"/>
        <dbReference type="ChEBI" id="CHEBI:456216"/>
        <dbReference type="EC" id="3.5.2.9"/>
    </reaction>
</comment>
<name>A0A7G9B468_9FIRM</name>
<dbReference type="PANTHER" id="PTHR30292">
    <property type="entry name" value="UNCHARACTERIZED PROTEIN YBGL-RELATED"/>
    <property type="match status" value="1"/>
</dbReference>
<dbReference type="GO" id="GO:0017168">
    <property type="term" value="F:5-oxoprolinase (ATP-hydrolyzing) activity"/>
    <property type="evidence" value="ECO:0007669"/>
    <property type="project" value="UniProtKB-UniRule"/>
</dbReference>
<evidence type="ECO:0000313" key="2">
    <source>
        <dbReference type="EMBL" id="QNL44349.1"/>
    </source>
</evidence>
<dbReference type="EMBL" id="CP060490">
    <property type="protein sequence ID" value="QNL44349.1"/>
    <property type="molecule type" value="Genomic_DNA"/>
</dbReference>
<dbReference type="Gene3D" id="3.20.20.370">
    <property type="entry name" value="Glycoside hydrolase/deacetylase"/>
    <property type="match status" value="1"/>
</dbReference>
<dbReference type="PANTHER" id="PTHR30292:SF0">
    <property type="entry name" value="5-OXOPROLINASE SUBUNIT A"/>
    <property type="match status" value="1"/>
</dbReference>
<dbReference type="InterPro" id="IPR005501">
    <property type="entry name" value="LamB/YcsF/PxpA-like"/>
</dbReference>
<sequence>MKLVDLNCDLGESFGAYTIGADEAVLGYVTSANIACGFHAGDPLVMERTVAMAGERGAAVGAHPGFPDLMGFGRRNMSLLPAEAEACVAYQIGALWAFAQRSGLRLQHVKPHGALYNMAAKDRALADAVARGVSSVDKELILLGQGFLLDAARDAGLRSASEVFADRAYQRDGTLVPRSREGSVIRSREEAIARTLRMVEEGRVTAITGEDIPIRADSICIHGDSPSALEFARSIRSALERRGVAIVPLSRVVL</sequence>
<organism evidence="2 3">
    <name type="scientific">Oscillibacter hominis</name>
    <dbReference type="NCBI Taxonomy" id="2763056"/>
    <lineage>
        <taxon>Bacteria</taxon>
        <taxon>Bacillati</taxon>
        <taxon>Bacillota</taxon>
        <taxon>Clostridia</taxon>
        <taxon>Eubacteriales</taxon>
        <taxon>Oscillospiraceae</taxon>
        <taxon>Oscillibacter</taxon>
    </lineage>
</organism>
<dbReference type="Proteomes" id="UP000515960">
    <property type="component" value="Chromosome"/>
</dbReference>
<dbReference type="RefSeq" id="WP_187332950.1">
    <property type="nucleotide sequence ID" value="NZ_CP060490.1"/>
</dbReference>
<reference evidence="2 3" key="1">
    <citation type="submission" date="2020-08" db="EMBL/GenBank/DDBJ databases">
        <authorList>
            <person name="Liu C."/>
            <person name="Sun Q."/>
        </authorList>
    </citation>
    <scope>NUCLEOTIDE SEQUENCE [LARGE SCALE GENOMIC DNA]</scope>
    <source>
        <strain evidence="2 3">NSJ-62</strain>
    </source>
</reference>
<dbReference type="SUPFAM" id="SSF88713">
    <property type="entry name" value="Glycoside hydrolase/deacetylase"/>
    <property type="match status" value="1"/>
</dbReference>
<comment type="subunit">
    <text evidence="1">Forms a complex composed of PxpA, PxpB and PxpC.</text>
</comment>
<dbReference type="NCBIfam" id="NF003816">
    <property type="entry name" value="PRK05406.1-5"/>
    <property type="match status" value="1"/>
</dbReference>
<protein>
    <recommendedName>
        <fullName evidence="1">5-oxoprolinase subunit A</fullName>
        <shortName evidence="1">5-OPase subunit A</shortName>
        <ecNumber evidence="1">3.5.2.9</ecNumber>
    </recommendedName>
    <alternativeName>
        <fullName evidence="1">5-oxoprolinase (ATP-hydrolyzing) subunit A</fullName>
    </alternativeName>
</protein>
<proteinExistence type="inferred from homology"/>